<evidence type="ECO:0000259" key="2">
    <source>
        <dbReference type="Pfam" id="PF08937"/>
    </source>
</evidence>
<evidence type="ECO:0000313" key="3">
    <source>
        <dbReference type="EMBL" id="OHA18203.1"/>
    </source>
</evidence>
<dbReference type="Pfam" id="PF08937">
    <property type="entry name" value="ThsB_TIR"/>
    <property type="match status" value="1"/>
</dbReference>
<name>A0A1G2M309_9BACT</name>
<dbReference type="Gene3D" id="3.40.50.11200">
    <property type="match status" value="1"/>
</dbReference>
<feature type="domain" description="Thoeris protein ThsB TIR-like" evidence="2">
    <location>
        <begin position="6"/>
        <end position="103"/>
    </location>
</feature>
<feature type="compositionally biased region" description="Polar residues" evidence="1">
    <location>
        <begin position="176"/>
        <end position="202"/>
    </location>
</feature>
<dbReference type="STRING" id="1802301.A2664_01910"/>
<dbReference type="Proteomes" id="UP000178873">
    <property type="component" value="Unassembled WGS sequence"/>
</dbReference>
<dbReference type="InterPro" id="IPR015032">
    <property type="entry name" value="ThsB__TIR-like_domain"/>
</dbReference>
<dbReference type="InterPro" id="IPR036490">
    <property type="entry name" value="ThsB_TIR-like_sf"/>
</dbReference>
<dbReference type="AlphaFoldDB" id="A0A1G2M309"/>
<organism evidence="3 4">
    <name type="scientific">Candidatus Taylorbacteria bacterium RIFCSPHIGHO2_01_FULL_46_22b</name>
    <dbReference type="NCBI Taxonomy" id="1802301"/>
    <lineage>
        <taxon>Bacteria</taxon>
        <taxon>Candidatus Tayloriibacteriota</taxon>
    </lineage>
</organism>
<dbReference type="EMBL" id="MHRF01000007">
    <property type="protein sequence ID" value="OHA18203.1"/>
    <property type="molecule type" value="Genomic_DNA"/>
</dbReference>
<dbReference type="SUPFAM" id="SSF52206">
    <property type="entry name" value="Hypothetical protein MTH538"/>
    <property type="match status" value="1"/>
</dbReference>
<gene>
    <name evidence="3" type="ORF">A2664_01910</name>
</gene>
<proteinExistence type="predicted"/>
<protein>
    <recommendedName>
        <fullName evidence="2">Thoeris protein ThsB TIR-like domain-containing protein</fullName>
    </recommendedName>
</protein>
<feature type="region of interest" description="Disordered" evidence="1">
    <location>
        <begin position="175"/>
        <end position="202"/>
    </location>
</feature>
<evidence type="ECO:0000313" key="4">
    <source>
        <dbReference type="Proteomes" id="UP000178873"/>
    </source>
</evidence>
<comment type="caution">
    <text evidence="3">The sequence shown here is derived from an EMBL/GenBank/DDBJ whole genome shotgun (WGS) entry which is preliminary data.</text>
</comment>
<sequence length="202" mass="22753">MTRKIFFSFHYERDAWRAGQVRNSDLLPNEDEYGFIDAAAWEEIKRKGDKAIENWIKEQLEGTSVTVVLIGAETSQRPWVDYEIRTSWERGNAIIGLYIHNVKDQENKTDAQGINPLDNIYLANGQPLSSVCKTYDWVNNDGRNNLGTWADEAASARTQYKGEITLKAGTLDRHSTATPLSQKSYATTGPTVINNPSGPWAQ</sequence>
<reference evidence="3 4" key="1">
    <citation type="journal article" date="2016" name="Nat. Commun.">
        <title>Thousands of microbial genomes shed light on interconnected biogeochemical processes in an aquifer system.</title>
        <authorList>
            <person name="Anantharaman K."/>
            <person name="Brown C.T."/>
            <person name="Hug L.A."/>
            <person name="Sharon I."/>
            <person name="Castelle C.J."/>
            <person name="Probst A.J."/>
            <person name="Thomas B.C."/>
            <person name="Singh A."/>
            <person name="Wilkins M.J."/>
            <person name="Karaoz U."/>
            <person name="Brodie E.L."/>
            <person name="Williams K.H."/>
            <person name="Hubbard S.S."/>
            <person name="Banfield J.F."/>
        </authorList>
    </citation>
    <scope>NUCLEOTIDE SEQUENCE [LARGE SCALE GENOMIC DNA]</scope>
</reference>
<evidence type="ECO:0000256" key="1">
    <source>
        <dbReference type="SAM" id="MobiDB-lite"/>
    </source>
</evidence>
<accession>A0A1G2M309</accession>